<sequence length="562" mass="59609">MSLPSGFRVVSKPAALPEGFKVVSPNSAAMESIKENARMLGTAVVKIADAIPDAGNAVLSGLSWLGGKLGVGDGTYTPAEKFSELEPEWMKPQTEWGDTASTVGSVLLSAPDAPLVAGRVAKRGAEVLAEKALPAANKELMDIAKRLGFKPTVAVVTQSAPAKITEQVLANTPFSAGVTRQAIADEHEGLAAAFGEMAGESPDSSQLGYDIQEQVKDSIQAIKSDVSDMYDRAFRGISGESKVPVSASQKQLKAIASKYKDDPALNDLFGSKTAAKLAGQKDMTLSGLRNLRSQTGQAIAEGNVKALKDLSDGELKQLYGSLSEDIKSALRSKKPSAAKLWEEADRAYALSMERQQMMTGKFLTGKDATGAYNAIFGASDKGFKTLSKETAESLRDTLSPEVWDDVKREFLRRMGKSTAANGGEFSPSAFATNWDRVEDAIKSEVFTPGELSDLEDIATYSKAVKEMEKSRNYSNTAHVGAMASLPTSMFLAPVTTATTIAGAAALSRVMASGKMLDWLAALVANGELTPDLAKGLELIIKESMPARMMLATEIAAGEKKDN</sequence>
<comment type="caution">
    <text evidence="1">The sequence shown here is derived from an EMBL/GenBank/DDBJ whole genome shotgun (WGS) entry which is preliminary data.</text>
</comment>
<organism evidence="1">
    <name type="scientific">Salmonella enterica subsp. arizonae serovar 48:z4,z24:-</name>
    <dbReference type="NCBI Taxonomy" id="1967584"/>
    <lineage>
        <taxon>Bacteria</taxon>
        <taxon>Pseudomonadati</taxon>
        <taxon>Pseudomonadota</taxon>
        <taxon>Gammaproteobacteria</taxon>
        <taxon>Enterobacterales</taxon>
        <taxon>Enterobacteriaceae</taxon>
        <taxon>Salmonella</taxon>
    </lineage>
</organism>
<reference evidence="1" key="2">
    <citation type="submission" date="2018-07" db="EMBL/GenBank/DDBJ databases">
        <authorList>
            <consortium name="NCBI Pathogen Detection Project"/>
        </authorList>
    </citation>
    <scope>NUCLEOTIDE SEQUENCE</scope>
    <source>
        <strain evidence="1">13-3002</strain>
    </source>
</reference>
<evidence type="ECO:0000313" key="1">
    <source>
        <dbReference type="EMBL" id="HAE9261341.1"/>
    </source>
</evidence>
<protein>
    <submittedName>
        <fullName evidence="1">Uncharacterized protein</fullName>
    </submittedName>
</protein>
<proteinExistence type="predicted"/>
<dbReference type="EMBL" id="DAATNN010000004">
    <property type="protein sequence ID" value="HAE9261341.1"/>
    <property type="molecule type" value="Genomic_DNA"/>
</dbReference>
<accession>A0A739C3K6</accession>
<reference evidence="1" key="1">
    <citation type="journal article" date="2018" name="Genome Biol.">
        <title>SKESA: strategic k-mer extension for scrupulous assemblies.</title>
        <authorList>
            <person name="Souvorov A."/>
            <person name="Agarwala R."/>
            <person name="Lipman D.J."/>
        </authorList>
    </citation>
    <scope>NUCLEOTIDE SEQUENCE</scope>
    <source>
        <strain evidence="1">13-3002</strain>
    </source>
</reference>
<name>A0A739C3K6_SALER</name>
<dbReference type="AlphaFoldDB" id="A0A739C3K6"/>
<gene>
    <name evidence="1" type="ORF">G4Y52_000993</name>
</gene>